<evidence type="ECO:0000256" key="4">
    <source>
        <dbReference type="ARBA" id="ARBA00023110"/>
    </source>
</evidence>
<reference evidence="9" key="1">
    <citation type="submission" date="2013-03" db="EMBL/GenBank/DDBJ databases">
        <title>Genome sequence of Chthonomonas calidirosea, the first sequenced genome from the Armatimonadetes phylum (formally candidate division OP10).</title>
        <authorList>
            <person name="Lee K.C.Y."/>
            <person name="Morgan X.C."/>
            <person name="Dunfield P.F."/>
            <person name="Tamas I."/>
            <person name="Houghton K.M."/>
            <person name="Vyssotski M."/>
            <person name="Ryan J.L.J."/>
            <person name="Lagutin K."/>
            <person name="McDonald I.R."/>
            <person name="Stott M.B."/>
        </authorList>
    </citation>
    <scope>NUCLEOTIDE SEQUENCE [LARGE SCALE GENOMIC DNA]</scope>
    <source>
        <strain evidence="9">DSM 23976 / ICMP 18418 / T49</strain>
    </source>
</reference>
<dbReference type="PATRIC" id="fig|1303518.3.peg.998"/>
<dbReference type="InterPro" id="IPR027304">
    <property type="entry name" value="Trigger_fact/SurA_dom_sf"/>
</dbReference>
<dbReference type="HOGENOM" id="CLU_697735_0_0_0"/>
<dbReference type="Pfam" id="PF13145">
    <property type="entry name" value="Rotamase_2"/>
    <property type="match status" value="1"/>
</dbReference>
<evidence type="ECO:0000313" key="9">
    <source>
        <dbReference type="Proteomes" id="UP000014227"/>
    </source>
</evidence>
<evidence type="ECO:0000259" key="7">
    <source>
        <dbReference type="Pfam" id="PF13145"/>
    </source>
</evidence>
<sequence length="395" mass="44221">MASVSFRQGQGLACCGWRLSLRQVAGTLCLLLLPLLTGCQGDSIIAQVGGQSISMKRYYDTLENLTQADFSNAPDLQAGPLALLYLIREAATQQLAQQKGFIPSDDFIDRILEYQREKDPNLDDNIRRGLISESQLKKQLILLYEILTIGADTDHVDESQLKQMYAREKSQLDLPERFVVRMLLVKNEQDGIETLNRLKATGNFAAEAQRERDAPPFDGEEITVSAEQVKQQQPQLYEALEKLSPGQFADAPIPLKQPGAPTPLYVLVQLTHKMPAKSMSYEQVRPLLVEQYLQQAFPQYQQHFYQTLTEYLKGLLAQNKIVIYNQRYASIVLVHLNQLLNQPPPVSTPAPAQSVPTPPSIRGEYRVYRVPMHAPSQSVPTPQTPQSSAPPKSGP</sequence>
<evidence type="ECO:0000256" key="2">
    <source>
        <dbReference type="ARBA" id="ARBA00013194"/>
    </source>
</evidence>
<evidence type="ECO:0000256" key="3">
    <source>
        <dbReference type="ARBA" id="ARBA00022729"/>
    </source>
</evidence>
<dbReference type="EMBL" id="HF951689">
    <property type="protein sequence ID" value="CCW34810.1"/>
    <property type="molecule type" value="Genomic_DNA"/>
</dbReference>
<dbReference type="EC" id="5.2.1.8" evidence="2"/>
<protein>
    <recommendedName>
        <fullName evidence="2">peptidylprolyl isomerase</fullName>
        <ecNumber evidence="2">5.2.1.8</ecNumber>
    </recommendedName>
</protein>
<dbReference type="InterPro" id="IPR000297">
    <property type="entry name" value="PPIase_PpiC"/>
</dbReference>
<feature type="region of interest" description="Disordered" evidence="6">
    <location>
        <begin position="372"/>
        <end position="395"/>
    </location>
</feature>
<dbReference type="Proteomes" id="UP000014227">
    <property type="component" value="Chromosome I"/>
</dbReference>
<dbReference type="PANTHER" id="PTHR47245:SF1">
    <property type="entry name" value="FOLDASE PROTEIN PRSA"/>
    <property type="match status" value="1"/>
</dbReference>
<dbReference type="FunCoup" id="S0ETH3">
    <property type="interactions" value="32"/>
</dbReference>
<dbReference type="SUPFAM" id="SSF109998">
    <property type="entry name" value="Triger factor/SurA peptide-binding domain-like"/>
    <property type="match status" value="1"/>
</dbReference>
<comment type="catalytic activity">
    <reaction evidence="1">
        <text>[protein]-peptidylproline (omega=180) = [protein]-peptidylproline (omega=0)</text>
        <dbReference type="Rhea" id="RHEA:16237"/>
        <dbReference type="Rhea" id="RHEA-COMP:10747"/>
        <dbReference type="Rhea" id="RHEA-COMP:10748"/>
        <dbReference type="ChEBI" id="CHEBI:83833"/>
        <dbReference type="ChEBI" id="CHEBI:83834"/>
        <dbReference type="EC" id="5.2.1.8"/>
    </reaction>
</comment>
<dbReference type="KEGG" id="ccz:CCALI_00988"/>
<dbReference type="eggNOG" id="COG0760">
    <property type="taxonomic scope" value="Bacteria"/>
</dbReference>
<name>S0ETH3_CHTCT</name>
<evidence type="ECO:0000256" key="1">
    <source>
        <dbReference type="ARBA" id="ARBA00000971"/>
    </source>
</evidence>
<proteinExistence type="predicted"/>
<keyword evidence="5" id="KW-0413">Isomerase</keyword>
<evidence type="ECO:0000256" key="6">
    <source>
        <dbReference type="SAM" id="MobiDB-lite"/>
    </source>
</evidence>
<dbReference type="RefSeq" id="WP_016482360.1">
    <property type="nucleotide sequence ID" value="NC_021487.1"/>
</dbReference>
<feature type="domain" description="PpiC" evidence="7">
    <location>
        <begin position="156"/>
        <end position="286"/>
    </location>
</feature>
<organism evidence="8 9">
    <name type="scientific">Chthonomonas calidirosea (strain DSM 23976 / ICMP 18418 / T49)</name>
    <dbReference type="NCBI Taxonomy" id="1303518"/>
    <lineage>
        <taxon>Bacteria</taxon>
        <taxon>Bacillati</taxon>
        <taxon>Armatimonadota</taxon>
        <taxon>Chthonomonadia</taxon>
        <taxon>Chthonomonadales</taxon>
        <taxon>Chthonomonadaceae</taxon>
        <taxon>Chthonomonas</taxon>
    </lineage>
</organism>
<keyword evidence="3" id="KW-0732">Signal</keyword>
<dbReference type="GO" id="GO:0003755">
    <property type="term" value="F:peptidyl-prolyl cis-trans isomerase activity"/>
    <property type="evidence" value="ECO:0007669"/>
    <property type="project" value="UniProtKB-KW"/>
</dbReference>
<gene>
    <name evidence="8" type="ORF">CCALI_00988</name>
</gene>
<dbReference type="InParanoid" id="S0ETH3"/>
<keyword evidence="4" id="KW-0697">Rotamase</keyword>
<evidence type="ECO:0000313" key="8">
    <source>
        <dbReference type="EMBL" id="CCW34810.1"/>
    </source>
</evidence>
<dbReference type="STRING" id="454171.CP488_00168"/>
<feature type="compositionally biased region" description="Low complexity" evidence="6">
    <location>
        <begin position="374"/>
        <end position="395"/>
    </location>
</feature>
<dbReference type="InterPro" id="IPR050245">
    <property type="entry name" value="PrsA_foldase"/>
</dbReference>
<evidence type="ECO:0000256" key="5">
    <source>
        <dbReference type="ARBA" id="ARBA00023235"/>
    </source>
</evidence>
<dbReference type="PANTHER" id="PTHR47245">
    <property type="entry name" value="PEPTIDYLPROLYL ISOMERASE"/>
    <property type="match status" value="1"/>
</dbReference>
<keyword evidence="9" id="KW-1185">Reference proteome</keyword>
<accession>S0ETH3</accession>
<dbReference type="AlphaFoldDB" id="S0ETH3"/>